<dbReference type="Proteomes" id="UP001054821">
    <property type="component" value="Chromosome 5"/>
</dbReference>
<reference evidence="1 2" key="1">
    <citation type="journal article" date="2022" name="G3 (Bethesda)">
        <title>Whole-genome sequence and methylome profiling of the almond [Prunus dulcis (Mill.) D.A. Webb] cultivar 'Nonpareil'.</title>
        <authorList>
            <person name="D'Amico-Willman K.M."/>
            <person name="Ouma W.Z."/>
            <person name="Meulia T."/>
            <person name="Sideli G.M."/>
            <person name="Gradziel T.M."/>
            <person name="Fresnedo-Ramirez J."/>
        </authorList>
    </citation>
    <scope>NUCLEOTIDE SEQUENCE [LARGE SCALE GENOMIC DNA]</scope>
    <source>
        <strain evidence="1">Clone GOH B32 T37-40</strain>
    </source>
</reference>
<organism evidence="1 2">
    <name type="scientific">Prunus dulcis</name>
    <name type="common">Almond</name>
    <name type="synonym">Amygdalus dulcis</name>
    <dbReference type="NCBI Taxonomy" id="3755"/>
    <lineage>
        <taxon>Eukaryota</taxon>
        <taxon>Viridiplantae</taxon>
        <taxon>Streptophyta</taxon>
        <taxon>Embryophyta</taxon>
        <taxon>Tracheophyta</taxon>
        <taxon>Spermatophyta</taxon>
        <taxon>Magnoliopsida</taxon>
        <taxon>eudicotyledons</taxon>
        <taxon>Gunneridae</taxon>
        <taxon>Pentapetalae</taxon>
        <taxon>rosids</taxon>
        <taxon>fabids</taxon>
        <taxon>Rosales</taxon>
        <taxon>Rosaceae</taxon>
        <taxon>Amygdaloideae</taxon>
        <taxon>Amygdaleae</taxon>
        <taxon>Prunus</taxon>
    </lineage>
</organism>
<sequence>MKIKYVACLNQQVGVILDIMNPADLKRIDVSVMSSSNETDSSGENHINGGMDKERIMPTFNSSITALGLFRSFFKRELKETLLAIAENEDAKWSRPKGCGFTAVE</sequence>
<dbReference type="AlphaFoldDB" id="A0AAD4Z202"/>
<accession>A0AAD4Z202</accession>
<name>A0AAD4Z202_PRUDU</name>
<protein>
    <submittedName>
        <fullName evidence="1">Uncharacterized protein</fullName>
    </submittedName>
</protein>
<comment type="caution">
    <text evidence="1">The sequence shown here is derived from an EMBL/GenBank/DDBJ whole genome shotgun (WGS) entry which is preliminary data.</text>
</comment>
<dbReference type="EMBL" id="JAJFAZ020000005">
    <property type="protein sequence ID" value="KAI5329589.1"/>
    <property type="molecule type" value="Genomic_DNA"/>
</dbReference>
<proteinExistence type="predicted"/>
<evidence type="ECO:0000313" key="2">
    <source>
        <dbReference type="Proteomes" id="UP001054821"/>
    </source>
</evidence>
<keyword evidence="2" id="KW-1185">Reference proteome</keyword>
<evidence type="ECO:0000313" key="1">
    <source>
        <dbReference type="EMBL" id="KAI5329589.1"/>
    </source>
</evidence>
<gene>
    <name evidence="1" type="ORF">L3X38_028986</name>
</gene>